<accession>A0A7W8INY4</accession>
<organism evidence="2 3">
    <name type="scientific">Anoxybacteroides tepidamans</name>
    <dbReference type="NCBI Taxonomy" id="265948"/>
    <lineage>
        <taxon>Bacteria</taxon>
        <taxon>Bacillati</taxon>
        <taxon>Bacillota</taxon>
        <taxon>Bacilli</taxon>
        <taxon>Bacillales</taxon>
        <taxon>Anoxybacillaceae</taxon>
        <taxon>Anoxybacteroides</taxon>
    </lineage>
</organism>
<dbReference type="InterPro" id="IPR038764">
    <property type="entry name" value="GNAT_N_AcTrfase_prd"/>
</dbReference>
<evidence type="ECO:0000259" key="1">
    <source>
        <dbReference type="PROSITE" id="PS51186"/>
    </source>
</evidence>
<dbReference type="InterPro" id="IPR016181">
    <property type="entry name" value="Acyl_CoA_acyltransferase"/>
</dbReference>
<dbReference type="PANTHER" id="PTHR41700:SF1">
    <property type="entry name" value="N-ACETYLTRANSFERASE DOMAIN-CONTAINING PROTEIN"/>
    <property type="match status" value="1"/>
</dbReference>
<dbReference type="Gene3D" id="3.40.630.30">
    <property type="match status" value="1"/>
</dbReference>
<sequence>MDILLRKIDTIEELQKMAQLEQHVWKANPTPIHQTLTVAKNGGIVIGAYVAERMVGFVYSFPGYKNGEVYLCSHMLGIDEAFRNRGIGYMLKKAQAEEAMKAGYRNIRWTYDPLESRNGYLNIVKLGAVCSEYIENCYGEMNDALNKRLPSDRFYVEWHIGSAYLEERHRMFSQIHRSPEAEVLDWKERTNGEPEAVFPAKEWESFYDQPFLFVPIPLHFQHLKEKDHELALDWRYKTREVFTRLFQAGWAVAHVLRNENEPVLYYVLIKRDKPPLYEGRSGQ</sequence>
<dbReference type="CDD" id="cd04301">
    <property type="entry name" value="NAT_SF"/>
    <property type="match status" value="1"/>
</dbReference>
<dbReference type="PROSITE" id="PS51186">
    <property type="entry name" value="GNAT"/>
    <property type="match status" value="1"/>
</dbReference>
<proteinExistence type="predicted"/>
<reference evidence="2 3" key="1">
    <citation type="submission" date="2020-08" db="EMBL/GenBank/DDBJ databases">
        <title>Genomic Encyclopedia of Type Strains, Phase IV (KMG-IV): sequencing the most valuable type-strain genomes for metagenomic binning, comparative biology and taxonomic classification.</title>
        <authorList>
            <person name="Goeker M."/>
        </authorList>
    </citation>
    <scope>NUCLEOTIDE SEQUENCE [LARGE SCALE GENOMIC DNA]</scope>
    <source>
        <strain evidence="2 3">DSM 16325</strain>
    </source>
</reference>
<evidence type="ECO:0000313" key="3">
    <source>
        <dbReference type="Proteomes" id="UP000520011"/>
    </source>
</evidence>
<feature type="domain" description="N-acetyltransferase" evidence="1">
    <location>
        <begin position="3"/>
        <end position="146"/>
    </location>
</feature>
<dbReference type="GO" id="GO:0016747">
    <property type="term" value="F:acyltransferase activity, transferring groups other than amino-acyl groups"/>
    <property type="evidence" value="ECO:0007669"/>
    <property type="project" value="InterPro"/>
</dbReference>
<dbReference type="Proteomes" id="UP000520011">
    <property type="component" value="Unassembled WGS sequence"/>
</dbReference>
<dbReference type="AlphaFoldDB" id="A0A7W8INY4"/>
<dbReference type="InterPro" id="IPR000182">
    <property type="entry name" value="GNAT_dom"/>
</dbReference>
<dbReference type="RefSeq" id="WP_183252175.1">
    <property type="nucleotide sequence ID" value="NZ_JACHEP010000002.1"/>
</dbReference>
<protein>
    <submittedName>
        <fullName evidence="2">Putative GNAT superfamily acetyltransferase</fullName>
    </submittedName>
</protein>
<dbReference type="PANTHER" id="PTHR41700">
    <property type="entry name" value="GCN5-RELATED N-ACETYLTRANSFERASE"/>
    <property type="match status" value="1"/>
</dbReference>
<dbReference type="EMBL" id="JACHEP010000002">
    <property type="protein sequence ID" value="MBB5323944.1"/>
    <property type="molecule type" value="Genomic_DNA"/>
</dbReference>
<keyword evidence="2" id="KW-0808">Transferase</keyword>
<evidence type="ECO:0000313" key="2">
    <source>
        <dbReference type="EMBL" id="MBB5323944.1"/>
    </source>
</evidence>
<keyword evidence="3" id="KW-1185">Reference proteome</keyword>
<comment type="caution">
    <text evidence="2">The sequence shown here is derived from an EMBL/GenBank/DDBJ whole genome shotgun (WGS) entry which is preliminary data.</text>
</comment>
<dbReference type="SUPFAM" id="SSF55729">
    <property type="entry name" value="Acyl-CoA N-acyltransferases (Nat)"/>
    <property type="match status" value="1"/>
</dbReference>
<dbReference type="Pfam" id="PF00583">
    <property type="entry name" value="Acetyltransf_1"/>
    <property type="match status" value="1"/>
</dbReference>
<gene>
    <name evidence="2" type="ORF">HNQ34_001036</name>
</gene>
<name>A0A7W8INY4_9BACL</name>